<evidence type="ECO:0000313" key="17">
    <source>
        <dbReference type="EMBL" id="KAL2456207.1"/>
    </source>
</evidence>
<evidence type="ECO:0000313" key="18">
    <source>
        <dbReference type="Proteomes" id="UP001604336"/>
    </source>
</evidence>
<evidence type="ECO:0000256" key="1">
    <source>
        <dbReference type="ARBA" id="ARBA00000586"/>
    </source>
</evidence>
<evidence type="ECO:0000256" key="13">
    <source>
        <dbReference type="PIRSR" id="PIRSR605002-1"/>
    </source>
</evidence>
<feature type="binding site" evidence="15">
    <location>
        <position position="259"/>
    </location>
    <ligand>
        <name>Mg(2+)</name>
        <dbReference type="ChEBI" id="CHEBI:18420"/>
        <label>1</label>
    </ligand>
</feature>
<dbReference type="Proteomes" id="UP001604336">
    <property type="component" value="Unassembled WGS sequence"/>
</dbReference>
<comment type="cofactor">
    <cofactor evidence="2 15">
        <name>Mg(2+)</name>
        <dbReference type="ChEBI" id="CHEBI:18420"/>
    </cofactor>
</comment>
<dbReference type="GO" id="GO:0005737">
    <property type="term" value="C:cytoplasm"/>
    <property type="evidence" value="ECO:0007669"/>
    <property type="project" value="UniProtKB-SubCell"/>
</dbReference>
<dbReference type="Gene3D" id="3.40.50.1000">
    <property type="entry name" value="HAD superfamily/HAD-like"/>
    <property type="match status" value="1"/>
</dbReference>
<dbReference type="AlphaFoldDB" id="A0ABD1NX71"/>
<gene>
    <name evidence="17" type="ORF">Adt_46899</name>
</gene>
<evidence type="ECO:0000256" key="8">
    <source>
        <dbReference type="ARBA" id="ARBA00021706"/>
    </source>
</evidence>
<evidence type="ECO:0000256" key="5">
    <source>
        <dbReference type="ARBA" id="ARBA00009736"/>
    </source>
</evidence>
<feature type="active site" description="Nucleophile" evidence="13">
    <location>
        <position position="52"/>
    </location>
</feature>
<comment type="pathway">
    <text evidence="4 16">Nucleotide-sugar biosynthesis; GDP-alpha-D-mannose biosynthesis; alpha-D-mannose 1-phosphate from D-fructose 6-phosphate: step 2/2.</text>
</comment>
<keyword evidence="11 15" id="KW-0460">Magnesium</keyword>
<evidence type="ECO:0000256" key="3">
    <source>
        <dbReference type="ARBA" id="ARBA00004496"/>
    </source>
</evidence>
<evidence type="ECO:0000256" key="16">
    <source>
        <dbReference type="RuleBase" id="RU361118"/>
    </source>
</evidence>
<keyword evidence="9 16" id="KW-0963">Cytoplasm</keyword>
<dbReference type="SFLD" id="SFLDG01140">
    <property type="entry name" value="C2.B:_Phosphomannomutase_and_P"/>
    <property type="match status" value="1"/>
</dbReference>
<evidence type="ECO:0000256" key="14">
    <source>
        <dbReference type="PIRSR" id="PIRSR605002-2"/>
    </source>
</evidence>
<dbReference type="Gene3D" id="3.30.1240.20">
    <property type="match status" value="1"/>
</dbReference>
<feature type="binding site" evidence="14">
    <location>
        <position position="219"/>
    </location>
    <ligand>
        <name>alpha-D-mannose 1-phosphate</name>
        <dbReference type="ChEBI" id="CHEBI:58409"/>
    </ligand>
</feature>
<keyword evidence="10 15" id="KW-0479">Metal-binding</keyword>
<evidence type="ECO:0000256" key="11">
    <source>
        <dbReference type="ARBA" id="ARBA00022842"/>
    </source>
</evidence>
<evidence type="ECO:0000256" key="4">
    <source>
        <dbReference type="ARBA" id="ARBA00004699"/>
    </source>
</evidence>
<keyword evidence="18" id="KW-1185">Reference proteome</keyword>
<dbReference type="EC" id="5.4.2.8" evidence="7 16"/>
<feature type="binding site" evidence="15">
    <location>
        <position position="264"/>
    </location>
    <ligand>
        <name>Mg(2+)</name>
        <dbReference type="ChEBI" id="CHEBI:18420"/>
        <label>1</label>
    </ligand>
</feature>
<dbReference type="SFLD" id="SFLDS00003">
    <property type="entry name" value="Haloacid_Dehalogenase"/>
    <property type="match status" value="1"/>
</dbReference>
<evidence type="ECO:0000256" key="6">
    <source>
        <dbReference type="ARBA" id="ARBA00011738"/>
    </source>
</evidence>
<evidence type="ECO:0000256" key="7">
    <source>
        <dbReference type="ARBA" id="ARBA00012730"/>
    </source>
</evidence>
<dbReference type="Pfam" id="PF03332">
    <property type="entry name" value="PMM"/>
    <property type="match status" value="1"/>
</dbReference>
<dbReference type="InterPro" id="IPR036412">
    <property type="entry name" value="HAD-like_sf"/>
</dbReference>
<comment type="catalytic activity">
    <reaction evidence="1 16">
        <text>alpha-D-mannose 1-phosphate = D-mannose 6-phosphate</text>
        <dbReference type="Rhea" id="RHEA:11140"/>
        <dbReference type="ChEBI" id="CHEBI:58409"/>
        <dbReference type="ChEBI" id="CHEBI:58735"/>
        <dbReference type="EC" id="5.4.2.8"/>
    </reaction>
</comment>
<feature type="binding site" evidence="15">
    <location>
        <position position="247"/>
    </location>
    <ligand>
        <name>Mg(2+)</name>
        <dbReference type="ChEBI" id="CHEBI:18420"/>
        <label>1</label>
    </ligand>
</feature>
<comment type="function">
    <text evidence="16">Catalyzes the interconversion of mannose-6-phosphate to mannose-1-phosphate, the precursor for the synthesis of GDP-mannose. GDP-mannose is an essential sugar nucleotide for the synthesis of D-mannose-containing cell wall polysaccharides (galactomannans and glucomannans), glycolipids, glycoproteins and the antioxidant L-ascorbate.</text>
</comment>
<reference evidence="18" key="1">
    <citation type="submission" date="2024-07" db="EMBL/GenBank/DDBJ databases">
        <title>Two chromosome-level genome assemblies of Korean endemic species Abeliophyllum distichum and Forsythia ovata (Oleaceae).</title>
        <authorList>
            <person name="Jang H."/>
        </authorList>
    </citation>
    <scope>NUCLEOTIDE SEQUENCE [LARGE SCALE GENOMIC DNA]</scope>
</reference>
<accession>A0ABD1NX71</accession>
<comment type="subcellular location">
    <subcellularLocation>
        <location evidence="3 16">Cytoplasm</location>
    </subcellularLocation>
</comment>
<dbReference type="SFLD" id="SFLDG01143">
    <property type="entry name" value="C2.B.3:_Phosphomannomutase_Lik"/>
    <property type="match status" value="1"/>
</dbReference>
<dbReference type="EMBL" id="JBFOLK010000129">
    <property type="protein sequence ID" value="KAL2456207.1"/>
    <property type="molecule type" value="Genomic_DNA"/>
</dbReference>
<keyword evidence="12 16" id="KW-0413">Isomerase</keyword>
<sequence length="291" mass="32999">MALHSEVDSLLLLCVLKGEINTVLKWDCSKKRKEKRCFVMAASRPGLIALFDVDGTLTAPRKVATPKMLEFMRELRKVITIGVVGGSDLVKISEQLGKTVINDYDYVFAENGLVAYRDGTVIGTQSLKSFLGEEKLTEFINFTLHYIADLDIPIKRGTFIEFRSGMLNVSPIGRNCSQEERDEFEKYDKVHNIRSKMVSVLREKFAHFNLTFSIGGQISFDVFPQGWDKTYCLKYLGDFHEIHFFGDKTYKGGNDFEIYESERTVGHTVTSPEDTVNQCTTLFLSKPDGKP</sequence>
<feature type="binding site" evidence="14">
    <location>
        <position position="61"/>
    </location>
    <ligand>
        <name>alpha-D-mannose 1-phosphate</name>
        <dbReference type="ChEBI" id="CHEBI:58409"/>
    </ligand>
</feature>
<dbReference type="InterPro" id="IPR006379">
    <property type="entry name" value="HAD-SF_hydro_IIB"/>
</dbReference>
<feature type="binding site" evidence="15">
    <location>
        <position position="52"/>
    </location>
    <ligand>
        <name>Mg(2+)</name>
        <dbReference type="ChEBI" id="CHEBI:18420"/>
        <label>1</label>
    </ligand>
</feature>
<dbReference type="SUPFAM" id="SSF56784">
    <property type="entry name" value="HAD-like"/>
    <property type="match status" value="1"/>
</dbReference>
<feature type="binding site" evidence="14">
    <location>
        <position position="181"/>
    </location>
    <ligand>
        <name>alpha-D-mannose 1-phosphate</name>
        <dbReference type="ChEBI" id="CHEBI:58409"/>
    </ligand>
</feature>
<comment type="subunit">
    <text evidence="6 16">Homodimer.</text>
</comment>
<protein>
    <recommendedName>
        <fullName evidence="8 16">Phosphomannomutase</fullName>
        <ecNumber evidence="7 16">5.4.2.8</ecNumber>
    </recommendedName>
</protein>
<dbReference type="FunFam" id="3.30.1240.20:FF:000001">
    <property type="entry name" value="Phosphomannomutase"/>
    <property type="match status" value="1"/>
</dbReference>
<name>A0ABD1NX71_9LAMI</name>
<feature type="binding site" evidence="14">
    <location>
        <position position="221"/>
    </location>
    <ligand>
        <name>alpha-D-mannose 1-phosphate</name>
        <dbReference type="ChEBI" id="CHEBI:58409"/>
    </ligand>
</feature>
<evidence type="ECO:0000256" key="10">
    <source>
        <dbReference type="ARBA" id="ARBA00022723"/>
    </source>
</evidence>
<dbReference type="InterPro" id="IPR023214">
    <property type="entry name" value="HAD_sf"/>
</dbReference>
<feature type="binding site" evidence="14">
    <location>
        <position position="163"/>
    </location>
    <ligand>
        <name>alpha-D-mannose 1-phosphate</name>
        <dbReference type="ChEBI" id="CHEBI:58409"/>
    </ligand>
</feature>
<dbReference type="GO" id="GO:0004615">
    <property type="term" value="F:phosphomannomutase activity"/>
    <property type="evidence" value="ECO:0007669"/>
    <property type="project" value="UniProtKB-EC"/>
</dbReference>
<dbReference type="PANTHER" id="PTHR10466:SF0">
    <property type="entry name" value="PHOSPHOMANNOMUTASE"/>
    <property type="match status" value="1"/>
</dbReference>
<comment type="similarity">
    <text evidence="5 16">Belongs to the eukaryotic PMM family.</text>
</comment>
<evidence type="ECO:0000256" key="2">
    <source>
        <dbReference type="ARBA" id="ARBA00001946"/>
    </source>
</evidence>
<evidence type="ECO:0000256" key="9">
    <source>
        <dbReference type="ARBA" id="ARBA00022490"/>
    </source>
</evidence>
<feature type="binding site" evidence="15">
    <location>
        <position position="54"/>
    </location>
    <ligand>
        <name>Mg(2+)</name>
        <dbReference type="ChEBI" id="CHEBI:18420"/>
        <label>1</label>
    </ligand>
</feature>
<dbReference type="CDD" id="cd02585">
    <property type="entry name" value="HAD_PMM"/>
    <property type="match status" value="1"/>
</dbReference>
<dbReference type="SFLD" id="SFLDF00445">
    <property type="entry name" value="alpha-phosphomannomutase"/>
    <property type="match status" value="1"/>
</dbReference>
<dbReference type="PANTHER" id="PTHR10466">
    <property type="entry name" value="PHOSPHOMANNOMUTASE"/>
    <property type="match status" value="1"/>
</dbReference>
<dbReference type="InterPro" id="IPR005002">
    <property type="entry name" value="PMM"/>
</dbReference>
<proteinExistence type="inferred from homology"/>
<feature type="binding site" evidence="14">
    <location>
        <position position="174"/>
    </location>
    <ligand>
        <name>alpha-D-mannose 1-phosphate</name>
        <dbReference type="ChEBI" id="CHEBI:58409"/>
    </ligand>
</feature>
<evidence type="ECO:0000256" key="15">
    <source>
        <dbReference type="PIRSR" id="PIRSR605002-3"/>
    </source>
</evidence>
<comment type="caution">
    <text evidence="17">The sequence shown here is derived from an EMBL/GenBank/DDBJ whole genome shotgun (WGS) entry which is preliminary data.</text>
</comment>
<organism evidence="17 18">
    <name type="scientific">Abeliophyllum distichum</name>
    <dbReference type="NCBI Taxonomy" id="126358"/>
    <lineage>
        <taxon>Eukaryota</taxon>
        <taxon>Viridiplantae</taxon>
        <taxon>Streptophyta</taxon>
        <taxon>Embryophyta</taxon>
        <taxon>Tracheophyta</taxon>
        <taxon>Spermatophyta</taxon>
        <taxon>Magnoliopsida</taxon>
        <taxon>eudicotyledons</taxon>
        <taxon>Gunneridae</taxon>
        <taxon>Pentapetalae</taxon>
        <taxon>asterids</taxon>
        <taxon>lamiids</taxon>
        <taxon>Lamiales</taxon>
        <taxon>Oleaceae</taxon>
        <taxon>Forsythieae</taxon>
        <taxon>Abeliophyllum</taxon>
    </lineage>
</organism>
<dbReference type="GO" id="GO:0046872">
    <property type="term" value="F:metal ion binding"/>
    <property type="evidence" value="ECO:0007669"/>
    <property type="project" value="UniProtKB-KW"/>
</dbReference>
<feature type="active site" description="Proton donor/acceptor" evidence="13">
    <location>
        <position position="54"/>
    </location>
</feature>
<evidence type="ECO:0000256" key="12">
    <source>
        <dbReference type="ARBA" id="ARBA00023235"/>
    </source>
</evidence>
<dbReference type="NCBIfam" id="TIGR01484">
    <property type="entry name" value="HAD-SF-IIB"/>
    <property type="match status" value="1"/>
</dbReference>
<dbReference type="InterPro" id="IPR043169">
    <property type="entry name" value="PMM_cap"/>
</dbReference>